<dbReference type="InterPro" id="IPR012292">
    <property type="entry name" value="Globin/Proto"/>
</dbReference>
<dbReference type="InterPro" id="IPR000971">
    <property type="entry name" value="Globin"/>
</dbReference>
<evidence type="ECO:0000259" key="6">
    <source>
        <dbReference type="PROSITE" id="PS01033"/>
    </source>
</evidence>
<evidence type="ECO:0000313" key="7">
    <source>
        <dbReference type="EMBL" id="KZD21661.1"/>
    </source>
</evidence>
<dbReference type="InterPro" id="IPR009050">
    <property type="entry name" value="Globin-like_sf"/>
</dbReference>
<evidence type="ECO:0000256" key="2">
    <source>
        <dbReference type="ARBA" id="ARBA00022621"/>
    </source>
</evidence>
<sequence>MTRSIGLTREEIMRVQSSFDQMWPNSSVMVDLFYARLFETLPETRPLFRGDMAQLKHKFIATLAVIVGSLDNITGLLSVIGKLAKDHVHYGVEAAHYEPVGEALFWSLERGLGERWTPDVEASWHKVYNFLSARMISAAYH</sequence>
<evidence type="ECO:0000256" key="1">
    <source>
        <dbReference type="ARBA" id="ARBA00022617"/>
    </source>
</evidence>
<name>A0A161QZK8_9BRAD</name>
<dbReference type="GO" id="GO:0046210">
    <property type="term" value="P:nitric oxide catabolic process"/>
    <property type="evidence" value="ECO:0007669"/>
    <property type="project" value="TreeGrafter"/>
</dbReference>
<organism evidence="7 8">
    <name type="scientific">Tardiphaga robiniae</name>
    <dbReference type="NCBI Taxonomy" id="943830"/>
    <lineage>
        <taxon>Bacteria</taxon>
        <taxon>Pseudomonadati</taxon>
        <taxon>Pseudomonadota</taxon>
        <taxon>Alphaproteobacteria</taxon>
        <taxon>Hyphomicrobiales</taxon>
        <taxon>Nitrobacteraceae</taxon>
        <taxon>Tardiphaga</taxon>
    </lineage>
</organism>
<dbReference type="PANTHER" id="PTHR43396:SF3">
    <property type="entry name" value="FLAVOHEMOPROTEIN"/>
    <property type="match status" value="1"/>
</dbReference>
<keyword evidence="8" id="KW-1185">Reference proteome</keyword>
<dbReference type="STRING" id="943830.A4A58_10985"/>
<dbReference type="Gene3D" id="1.10.490.10">
    <property type="entry name" value="Globins"/>
    <property type="match status" value="1"/>
</dbReference>
<comment type="similarity">
    <text evidence="5">Belongs to the globin family.</text>
</comment>
<keyword evidence="1 5" id="KW-0349">Heme</keyword>
<feature type="domain" description="Globin" evidence="6">
    <location>
        <begin position="6"/>
        <end position="140"/>
    </location>
</feature>
<dbReference type="GO" id="GO:0019825">
    <property type="term" value="F:oxygen binding"/>
    <property type="evidence" value="ECO:0007669"/>
    <property type="project" value="InterPro"/>
</dbReference>
<dbReference type="Proteomes" id="UP000076574">
    <property type="component" value="Unassembled WGS sequence"/>
</dbReference>
<dbReference type="GO" id="GO:0046872">
    <property type="term" value="F:metal ion binding"/>
    <property type="evidence" value="ECO:0007669"/>
    <property type="project" value="UniProtKB-KW"/>
</dbReference>
<accession>A0A161QZK8</accession>
<dbReference type="EMBL" id="LVYV01000034">
    <property type="protein sequence ID" value="KZD21661.1"/>
    <property type="molecule type" value="Genomic_DNA"/>
</dbReference>
<dbReference type="GO" id="GO:0008941">
    <property type="term" value="F:nitric oxide dioxygenase NAD(P)H activity"/>
    <property type="evidence" value="ECO:0007669"/>
    <property type="project" value="TreeGrafter"/>
</dbReference>
<dbReference type="Pfam" id="PF00042">
    <property type="entry name" value="Globin"/>
    <property type="match status" value="1"/>
</dbReference>
<keyword evidence="2 5" id="KW-0561">Oxygen transport</keyword>
<keyword evidence="3" id="KW-0479">Metal-binding</keyword>
<evidence type="ECO:0000256" key="5">
    <source>
        <dbReference type="RuleBase" id="RU000356"/>
    </source>
</evidence>
<dbReference type="AlphaFoldDB" id="A0A161QZK8"/>
<dbReference type="GO" id="GO:0020037">
    <property type="term" value="F:heme binding"/>
    <property type="evidence" value="ECO:0007669"/>
    <property type="project" value="InterPro"/>
</dbReference>
<dbReference type="GO" id="GO:0071949">
    <property type="term" value="F:FAD binding"/>
    <property type="evidence" value="ECO:0007669"/>
    <property type="project" value="TreeGrafter"/>
</dbReference>
<keyword evidence="4" id="KW-0408">Iron</keyword>
<dbReference type="GO" id="GO:0071500">
    <property type="term" value="P:cellular response to nitrosative stress"/>
    <property type="evidence" value="ECO:0007669"/>
    <property type="project" value="TreeGrafter"/>
</dbReference>
<dbReference type="SUPFAM" id="SSF46458">
    <property type="entry name" value="Globin-like"/>
    <property type="match status" value="1"/>
</dbReference>
<keyword evidence="5" id="KW-0813">Transport</keyword>
<gene>
    <name evidence="7" type="ORF">A4A58_10985</name>
</gene>
<dbReference type="CDD" id="cd12131">
    <property type="entry name" value="HGbI-like"/>
    <property type="match status" value="1"/>
</dbReference>
<comment type="caution">
    <text evidence="7">The sequence shown here is derived from an EMBL/GenBank/DDBJ whole genome shotgun (WGS) entry which is preliminary data.</text>
</comment>
<dbReference type="PANTHER" id="PTHR43396">
    <property type="entry name" value="FLAVOHEMOPROTEIN"/>
    <property type="match status" value="1"/>
</dbReference>
<evidence type="ECO:0000256" key="4">
    <source>
        <dbReference type="ARBA" id="ARBA00023004"/>
    </source>
</evidence>
<evidence type="ECO:0000256" key="3">
    <source>
        <dbReference type="ARBA" id="ARBA00022723"/>
    </source>
</evidence>
<dbReference type="OrthoDB" id="7594567at2"/>
<protein>
    <submittedName>
        <fullName evidence="7">Globin</fullName>
    </submittedName>
</protein>
<evidence type="ECO:0000313" key="8">
    <source>
        <dbReference type="Proteomes" id="UP000076574"/>
    </source>
</evidence>
<dbReference type="RefSeq" id="WP_068735492.1">
    <property type="nucleotide sequence ID" value="NZ_LVYV01000034.1"/>
</dbReference>
<proteinExistence type="inferred from homology"/>
<dbReference type="PROSITE" id="PS01033">
    <property type="entry name" value="GLOBIN"/>
    <property type="match status" value="1"/>
</dbReference>
<dbReference type="GO" id="GO:0005344">
    <property type="term" value="F:oxygen carrier activity"/>
    <property type="evidence" value="ECO:0007669"/>
    <property type="project" value="UniProtKB-KW"/>
</dbReference>
<reference evidence="7 8" key="1">
    <citation type="submission" date="2016-03" db="EMBL/GenBank/DDBJ databases">
        <title>Microsymbionts genomes from the relict species Vavilovia formosa (Stev.) Fed.</title>
        <authorList>
            <person name="Kopat V."/>
            <person name="Chirak E."/>
            <person name="Kimeklis A."/>
            <person name="Andronov E."/>
        </authorList>
    </citation>
    <scope>NUCLEOTIDE SEQUENCE [LARGE SCALE GENOMIC DNA]</scope>
    <source>
        <strain evidence="7 8">Vaf07</strain>
    </source>
</reference>